<dbReference type="Proteomes" id="UP001582793">
    <property type="component" value="Unassembled WGS sequence"/>
</dbReference>
<feature type="domain" description="ABC transmembrane type-1" evidence="8">
    <location>
        <begin position="100"/>
        <end position="305"/>
    </location>
</feature>
<protein>
    <submittedName>
        <fullName evidence="9">ABC transporter permease</fullName>
    </submittedName>
</protein>
<gene>
    <name evidence="9" type="ORF">AAFH96_13635</name>
</gene>
<feature type="transmembrane region" description="Helical" evidence="7">
    <location>
        <begin position="186"/>
        <end position="205"/>
    </location>
</feature>
<keyword evidence="3" id="KW-1003">Cell membrane</keyword>
<evidence type="ECO:0000256" key="5">
    <source>
        <dbReference type="ARBA" id="ARBA00022989"/>
    </source>
</evidence>
<feature type="transmembrane region" description="Helical" evidence="7">
    <location>
        <begin position="286"/>
        <end position="312"/>
    </location>
</feature>
<keyword evidence="2 7" id="KW-0813">Transport</keyword>
<dbReference type="PANTHER" id="PTHR43163:SF3">
    <property type="entry name" value="PEPTIDE ABC TRANSPORTER PERMEASE PROTEIN"/>
    <property type="match status" value="1"/>
</dbReference>
<dbReference type="InterPro" id="IPR045621">
    <property type="entry name" value="BPD_transp_1_N"/>
</dbReference>
<organism evidence="9 10">
    <name type="scientific">Polymorphospora lycopeni</name>
    <dbReference type="NCBI Taxonomy" id="3140240"/>
    <lineage>
        <taxon>Bacteria</taxon>
        <taxon>Bacillati</taxon>
        <taxon>Actinomycetota</taxon>
        <taxon>Actinomycetes</taxon>
        <taxon>Micromonosporales</taxon>
        <taxon>Micromonosporaceae</taxon>
        <taxon>Polymorphospora</taxon>
    </lineage>
</organism>
<comment type="subcellular location">
    <subcellularLocation>
        <location evidence="1 7">Cell membrane</location>
        <topology evidence="1 7">Multi-pass membrane protein</topology>
    </subcellularLocation>
</comment>
<comment type="similarity">
    <text evidence="7">Belongs to the binding-protein-dependent transport system permease family.</text>
</comment>
<evidence type="ECO:0000256" key="7">
    <source>
        <dbReference type="RuleBase" id="RU363032"/>
    </source>
</evidence>
<dbReference type="Gene3D" id="1.10.3720.10">
    <property type="entry name" value="MetI-like"/>
    <property type="match status" value="1"/>
</dbReference>
<evidence type="ECO:0000256" key="4">
    <source>
        <dbReference type="ARBA" id="ARBA00022692"/>
    </source>
</evidence>
<keyword evidence="10" id="KW-1185">Reference proteome</keyword>
<keyword evidence="6 7" id="KW-0472">Membrane</keyword>
<name>A0ABV5CQE9_9ACTN</name>
<dbReference type="Pfam" id="PF19300">
    <property type="entry name" value="BPD_transp_1_N"/>
    <property type="match status" value="1"/>
</dbReference>
<feature type="transmembrane region" description="Helical" evidence="7">
    <location>
        <begin position="104"/>
        <end position="127"/>
    </location>
</feature>
<comment type="caution">
    <text evidence="9">The sequence shown here is derived from an EMBL/GenBank/DDBJ whole genome shotgun (WGS) entry which is preliminary data.</text>
</comment>
<dbReference type="PANTHER" id="PTHR43163">
    <property type="entry name" value="DIPEPTIDE TRANSPORT SYSTEM PERMEASE PROTEIN DPPB-RELATED"/>
    <property type="match status" value="1"/>
</dbReference>
<evidence type="ECO:0000256" key="3">
    <source>
        <dbReference type="ARBA" id="ARBA00022475"/>
    </source>
</evidence>
<dbReference type="RefSeq" id="WP_364218995.1">
    <property type="nucleotide sequence ID" value="NZ_JBCGDC010000031.1"/>
</dbReference>
<feature type="transmembrane region" description="Helical" evidence="7">
    <location>
        <begin position="244"/>
        <end position="266"/>
    </location>
</feature>
<dbReference type="SUPFAM" id="SSF161098">
    <property type="entry name" value="MetI-like"/>
    <property type="match status" value="1"/>
</dbReference>
<proteinExistence type="inferred from homology"/>
<evidence type="ECO:0000256" key="2">
    <source>
        <dbReference type="ARBA" id="ARBA00022448"/>
    </source>
</evidence>
<evidence type="ECO:0000259" key="8">
    <source>
        <dbReference type="PROSITE" id="PS50928"/>
    </source>
</evidence>
<dbReference type="InterPro" id="IPR000515">
    <property type="entry name" value="MetI-like"/>
</dbReference>
<evidence type="ECO:0000313" key="9">
    <source>
        <dbReference type="EMBL" id="MFB6394142.1"/>
    </source>
</evidence>
<evidence type="ECO:0000313" key="10">
    <source>
        <dbReference type="Proteomes" id="UP001582793"/>
    </source>
</evidence>
<reference evidence="9 10" key="1">
    <citation type="submission" date="2024-04" db="EMBL/GenBank/DDBJ databases">
        <title>Polymorphospora sp. isolated from Baiyangdian Lake in Xiong'an New Area.</title>
        <authorList>
            <person name="Zhang X."/>
            <person name="Liu J."/>
        </authorList>
    </citation>
    <scope>NUCLEOTIDE SEQUENCE [LARGE SCALE GENOMIC DNA]</scope>
    <source>
        <strain evidence="9 10">2-325</strain>
    </source>
</reference>
<keyword evidence="4 7" id="KW-0812">Transmembrane</keyword>
<sequence length="320" mass="32596">MNHAALAALAVRRTAAAGLVLVALSVLIFAATEVLPGDAAGTLAGADATEAEREQLRRDLGLDTDPARRYIDWAAAAIRGDLGTGYVGRREVVEVLADRLPNSLVLTTLAMAVAIPVAAAIGLVAGLRAGRRADRAVSTATLVAVGVPEFLVAALLIAVFAAGLGLLPEVSLVPLGGRPWDSPEVLVLPVAALAVAATAAAGRLLRASVADIAATPYVEAARLRGVTGVRLALRHVLPNAAGPAVQVVAVMFAGLVGGAVVVETLFNYPGIGYELQQAVANRDVPMVQGITLAMSATTLTVLLLGDIAHLLLNPALRGRA</sequence>
<dbReference type="EMBL" id="JBCGDC010000031">
    <property type="protein sequence ID" value="MFB6394142.1"/>
    <property type="molecule type" value="Genomic_DNA"/>
</dbReference>
<dbReference type="InterPro" id="IPR035906">
    <property type="entry name" value="MetI-like_sf"/>
</dbReference>
<accession>A0ABV5CQE9</accession>
<keyword evidence="5 7" id="KW-1133">Transmembrane helix</keyword>
<evidence type="ECO:0000256" key="1">
    <source>
        <dbReference type="ARBA" id="ARBA00004651"/>
    </source>
</evidence>
<feature type="transmembrane region" description="Helical" evidence="7">
    <location>
        <begin position="139"/>
        <end position="166"/>
    </location>
</feature>
<dbReference type="PROSITE" id="PS50928">
    <property type="entry name" value="ABC_TM1"/>
    <property type="match status" value="1"/>
</dbReference>
<dbReference type="Pfam" id="PF00528">
    <property type="entry name" value="BPD_transp_1"/>
    <property type="match status" value="1"/>
</dbReference>
<dbReference type="CDD" id="cd06261">
    <property type="entry name" value="TM_PBP2"/>
    <property type="match status" value="1"/>
</dbReference>
<evidence type="ECO:0000256" key="6">
    <source>
        <dbReference type="ARBA" id="ARBA00023136"/>
    </source>
</evidence>